<dbReference type="InterPro" id="IPR018743">
    <property type="entry name" value="DUF2292"/>
</dbReference>
<dbReference type="Proteomes" id="UP000192468">
    <property type="component" value="Unassembled WGS sequence"/>
</dbReference>
<dbReference type="EMBL" id="FWXH01000029">
    <property type="protein sequence ID" value="SMC28752.1"/>
    <property type="molecule type" value="Genomic_DNA"/>
</dbReference>
<evidence type="ECO:0000313" key="1">
    <source>
        <dbReference type="EMBL" id="SMC28752.1"/>
    </source>
</evidence>
<sequence>MAENVSRFREKKESISKKEIEKILQLVSTIKYGSIKLIIQDGVLIQIETSEKIRIK</sequence>
<dbReference type="RefSeq" id="WP_084117639.1">
    <property type="nucleotide sequence ID" value="NZ_FWXH01000029.1"/>
</dbReference>
<dbReference type="STRING" id="1121291.SAMN02745134_03650"/>
<keyword evidence="2" id="KW-1185">Reference proteome</keyword>
<accession>A0A1W1XXX4</accession>
<name>A0A1W1XXX4_9CLOT</name>
<reference evidence="1 2" key="1">
    <citation type="submission" date="2017-04" db="EMBL/GenBank/DDBJ databases">
        <authorList>
            <person name="Afonso C.L."/>
            <person name="Miller P.J."/>
            <person name="Scott M.A."/>
            <person name="Spackman E."/>
            <person name="Goraichik I."/>
            <person name="Dimitrov K.M."/>
            <person name="Suarez D.L."/>
            <person name="Swayne D.E."/>
        </authorList>
    </citation>
    <scope>NUCLEOTIDE SEQUENCE [LARGE SCALE GENOMIC DNA]</scope>
    <source>
        <strain evidence="1 2">DSM 12555</strain>
    </source>
</reference>
<dbReference type="AlphaFoldDB" id="A0A1W1XXX4"/>
<dbReference type="Pfam" id="PF10055">
    <property type="entry name" value="DUF2292"/>
    <property type="match status" value="1"/>
</dbReference>
<gene>
    <name evidence="1" type="ORF">SAMN02745134_03650</name>
</gene>
<evidence type="ECO:0000313" key="2">
    <source>
        <dbReference type="Proteomes" id="UP000192468"/>
    </source>
</evidence>
<dbReference type="OrthoDB" id="1684946at2"/>
<organism evidence="1 2">
    <name type="scientific">Clostridium acidisoli DSM 12555</name>
    <dbReference type="NCBI Taxonomy" id="1121291"/>
    <lineage>
        <taxon>Bacteria</taxon>
        <taxon>Bacillati</taxon>
        <taxon>Bacillota</taxon>
        <taxon>Clostridia</taxon>
        <taxon>Eubacteriales</taxon>
        <taxon>Clostridiaceae</taxon>
        <taxon>Clostridium</taxon>
    </lineage>
</organism>
<protein>
    <submittedName>
        <fullName evidence="1">Uncharacterized small protein</fullName>
    </submittedName>
</protein>
<proteinExistence type="predicted"/>